<dbReference type="EMBL" id="JAAATY010000012">
    <property type="protein sequence ID" value="NRN66974.1"/>
    <property type="molecule type" value="Genomic_DNA"/>
</dbReference>
<dbReference type="InterPro" id="IPR002645">
    <property type="entry name" value="STAS_dom"/>
</dbReference>
<sequence length="143" mass="15438">MAAYCTRPAGSPPAIEVIIEQVHDIPVARVRGEIDLATRLRFAEPVLNELASRPGELIVDLTDVGFLGSAGIVVLVQAHRHAEQNQVGLHLVASPTVLRVLDIAGVTTLFTIRGSVTEAISHITARRPVPRRAAEEEQLVGDW</sequence>
<dbReference type="PANTHER" id="PTHR33495:SF2">
    <property type="entry name" value="ANTI-SIGMA FACTOR ANTAGONIST TM_1081-RELATED"/>
    <property type="match status" value="1"/>
</dbReference>
<evidence type="ECO:0000256" key="1">
    <source>
        <dbReference type="ARBA" id="ARBA00009013"/>
    </source>
</evidence>
<dbReference type="InterPro" id="IPR036513">
    <property type="entry name" value="STAS_dom_sf"/>
</dbReference>
<evidence type="ECO:0000256" key="2">
    <source>
        <dbReference type="RuleBase" id="RU003749"/>
    </source>
</evidence>
<dbReference type="NCBIfam" id="TIGR00377">
    <property type="entry name" value="ant_ant_sig"/>
    <property type="match status" value="1"/>
</dbReference>
<name>A0ABX2F750_9PSEU</name>
<proteinExistence type="inferred from homology"/>
<dbReference type="CDD" id="cd07043">
    <property type="entry name" value="STAS_anti-anti-sigma_factors"/>
    <property type="match status" value="1"/>
</dbReference>
<evidence type="ECO:0000313" key="4">
    <source>
        <dbReference type="EMBL" id="NRN66974.1"/>
    </source>
</evidence>
<protein>
    <recommendedName>
        <fullName evidence="2">Anti-sigma factor antagonist</fullName>
    </recommendedName>
</protein>
<gene>
    <name evidence="4" type="ORF">GC106_42070</name>
</gene>
<dbReference type="PANTHER" id="PTHR33495">
    <property type="entry name" value="ANTI-SIGMA FACTOR ANTAGONIST TM_1081-RELATED-RELATED"/>
    <property type="match status" value="1"/>
</dbReference>
<dbReference type="Gene3D" id="3.30.750.24">
    <property type="entry name" value="STAS domain"/>
    <property type="match status" value="1"/>
</dbReference>
<comment type="caution">
    <text evidence="4">The sequence shown here is derived from an EMBL/GenBank/DDBJ whole genome shotgun (WGS) entry which is preliminary data.</text>
</comment>
<comment type="similarity">
    <text evidence="1 2">Belongs to the anti-sigma-factor antagonist family.</text>
</comment>
<organism evidence="4 5">
    <name type="scientific">Kibdelosporangium persicum</name>
    <dbReference type="NCBI Taxonomy" id="2698649"/>
    <lineage>
        <taxon>Bacteria</taxon>
        <taxon>Bacillati</taxon>
        <taxon>Actinomycetota</taxon>
        <taxon>Actinomycetes</taxon>
        <taxon>Pseudonocardiales</taxon>
        <taxon>Pseudonocardiaceae</taxon>
        <taxon>Kibdelosporangium</taxon>
    </lineage>
</organism>
<dbReference type="Proteomes" id="UP000763557">
    <property type="component" value="Unassembled WGS sequence"/>
</dbReference>
<dbReference type="RefSeq" id="WP_173133939.1">
    <property type="nucleotide sequence ID" value="NZ_CBCSGW010000001.1"/>
</dbReference>
<dbReference type="SUPFAM" id="SSF52091">
    <property type="entry name" value="SpoIIaa-like"/>
    <property type="match status" value="1"/>
</dbReference>
<accession>A0ABX2F750</accession>
<feature type="domain" description="STAS" evidence="3">
    <location>
        <begin position="15"/>
        <end position="123"/>
    </location>
</feature>
<dbReference type="PROSITE" id="PS50801">
    <property type="entry name" value="STAS"/>
    <property type="match status" value="1"/>
</dbReference>
<evidence type="ECO:0000259" key="3">
    <source>
        <dbReference type="PROSITE" id="PS50801"/>
    </source>
</evidence>
<reference evidence="4 5" key="1">
    <citation type="submission" date="2020-01" db="EMBL/GenBank/DDBJ databases">
        <title>Kibdelosporangium persica a novel Actinomycetes from a hot desert in Iran.</title>
        <authorList>
            <person name="Safaei N."/>
            <person name="Zaburannyi N."/>
            <person name="Mueller R."/>
            <person name="Wink J."/>
        </authorList>
    </citation>
    <scope>NUCLEOTIDE SEQUENCE [LARGE SCALE GENOMIC DNA]</scope>
    <source>
        <strain evidence="4 5">4NS15</strain>
    </source>
</reference>
<dbReference type="InterPro" id="IPR003658">
    <property type="entry name" value="Anti-sigma_ant"/>
</dbReference>
<evidence type="ECO:0000313" key="5">
    <source>
        <dbReference type="Proteomes" id="UP000763557"/>
    </source>
</evidence>
<keyword evidence="5" id="KW-1185">Reference proteome</keyword>
<dbReference type="Pfam" id="PF01740">
    <property type="entry name" value="STAS"/>
    <property type="match status" value="1"/>
</dbReference>